<dbReference type="GO" id="GO:0004497">
    <property type="term" value="F:monooxygenase activity"/>
    <property type="evidence" value="ECO:0007669"/>
    <property type="project" value="UniProtKB-KW"/>
</dbReference>
<comment type="caution">
    <text evidence="1">The sequence shown here is derived from an EMBL/GenBank/DDBJ whole genome shotgun (WGS) entry which is preliminary data.</text>
</comment>
<keyword evidence="1" id="KW-0560">Oxidoreductase</keyword>
<dbReference type="Proteomes" id="UP000306037">
    <property type="component" value="Unassembled WGS sequence"/>
</dbReference>
<dbReference type="EMBL" id="SZOM01000561">
    <property type="protein sequence ID" value="TKH07743.1"/>
    <property type="molecule type" value="Genomic_DNA"/>
</dbReference>
<reference evidence="1 2" key="1">
    <citation type="journal article" date="2019" name="Environ. Microbiol.">
        <title>An active ?-lactamase is a part of an orchestrated cell wall stress resistance network of Bacillus subtilis and related rhizosphere species.</title>
        <authorList>
            <person name="Bucher T."/>
            <person name="Keren-Paz A."/>
            <person name="Hausser J."/>
            <person name="Olender T."/>
            <person name="Cytryn E."/>
            <person name="Kolodkin-Gal I."/>
        </authorList>
    </citation>
    <scope>NUCLEOTIDE SEQUENCE [LARGE SCALE GENOMIC DNA]</scope>
    <source>
        <strain evidence="1 2">I71</strain>
    </source>
</reference>
<evidence type="ECO:0000313" key="2">
    <source>
        <dbReference type="Proteomes" id="UP000306037"/>
    </source>
</evidence>
<organism evidence="1 2">
    <name type="scientific">Bacillus wiedmannii</name>
    <dbReference type="NCBI Taxonomy" id="1890302"/>
    <lineage>
        <taxon>Bacteria</taxon>
        <taxon>Bacillati</taxon>
        <taxon>Bacillota</taxon>
        <taxon>Bacilli</taxon>
        <taxon>Bacillales</taxon>
        <taxon>Bacillaceae</taxon>
        <taxon>Bacillus</taxon>
        <taxon>Bacillus cereus group</taxon>
    </lineage>
</organism>
<accession>A0A4U2MA41</accession>
<evidence type="ECO:0000313" key="1">
    <source>
        <dbReference type="EMBL" id="TKH07743.1"/>
    </source>
</evidence>
<dbReference type="AlphaFoldDB" id="A0A4U2MA41"/>
<protein>
    <submittedName>
        <fullName evidence="1">Monooxygenase</fullName>
    </submittedName>
</protein>
<proteinExistence type="predicted"/>
<feature type="non-terminal residue" evidence="1">
    <location>
        <position position="1"/>
    </location>
</feature>
<name>A0A4U2MA41_9BACI</name>
<sequence length="72" mass="8312">HSLRPELKLFEHFIARWNDYYKAPTEIANPKLDAYPYLGPGFTFTCRDQKNTKLLHGLFVFNYSAVVSCGIS</sequence>
<gene>
    <name evidence="1" type="ORF">FC694_30435</name>
</gene>
<keyword evidence="1" id="KW-0503">Monooxygenase</keyword>
<feature type="non-terminal residue" evidence="1">
    <location>
        <position position="72"/>
    </location>
</feature>